<evidence type="ECO:0000313" key="3">
    <source>
        <dbReference type="EnsemblMetazoa" id="XP_019754520.1"/>
    </source>
</evidence>
<dbReference type="EMBL" id="KB740523">
    <property type="protein sequence ID" value="ENN80494.1"/>
    <property type="molecule type" value="Genomic_DNA"/>
</dbReference>
<dbReference type="Proteomes" id="UP000019118">
    <property type="component" value="Unassembled WGS sequence"/>
</dbReference>
<reference evidence="2 4" key="1">
    <citation type="journal article" date="2013" name="Genome Biol.">
        <title>Draft genome of the mountain pine beetle, Dendroctonus ponderosae Hopkins, a major forest pest.</title>
        <authorList>
            <person name="Keeling C.I."/>
            <person name="Yuen M.M."/>
            <person name="Liao N.Y."/>
            <person name="Docking T.R."/>
            <person name="Chan S.K."/>
            <person name="Taylor G.A."/>
            <person name="Palmquist D.L."/>
            <person name="Jackman S.D."/>
            <person name="Nguyen A."/>
            <person name="Li M."/>
            <person name="Henderson H."/>
            <person name="Janes J.K."/>
            <person name="Zhao Y."/>
            <person name="Pandoh P."/>
            <person name="Moore R."/>
            <person name="Sperling F.A."/>
            <person name="Huber D.P."/>
            <person name="Birol I."/>
            <person name="Jones S.J."/>
            <person name="Bohlmann J."/>
        </authorList>
    </citation>
    <scope>NUCLEOTIDE SEQUENCE</scope>
</reference>
<feature type="signal peptide" evidence="1">
    <location>
        <begin position="1"/>
        <end position="25"/>
    </location>
</feature>
<sequence>MDFSRATFFASVLLAALVLVSNIEARQANFSTYRSVVNSTASPNTTFSLLFNATAINSRTSSAQLGNASETTLSALNITSGKDTTINNNTGPVTFPPFVAE</sequence>
<evidence type="ECO:0000313" key="4">
    <source>
        <dbReference type="Proteomes" id="UP000019118"/>
    </source>
</evidence>
<feature type="non-terminal residue" evidence="2">
    <location>
        <position position="1"/>
    </location>
</feature>
<dbReference type="EnsemblMetazoa" id="XM_019898961.1">
    <property type="protein sequence ID" value="XP_019754520.1"/>
    <property type="gene ID" value="LOC109533606"/>
</dbReference>
<feature type="chain" id="PRO_5010971770" description="Attacin C-terminal domain-containing protein" evidence="1">
    <location>
        <begin position="26"/>
        <end position="101"/>
    </location>
</feature>
<accession>N6TJ73</accession>
<reference evidence="3" key="2">
    <citation type="submission" date="2024-08" db="UniProtKB">
        <authorList>
            <consortium name="EnsemblMetazoa"/>
        </authorList>
    </citation>
    <scope>IDENTIFICATION</scope>
</reference>
<keyword evidence="1" id="KW-0732">Signal</keyword>
<dbReference type="AlphaFoldDB" id="N6TJ73"/>
<evidence type="ECO:0000256" key="1">
    <source>
        <dbReference type="SAM" id="SignalP"/>
    </source>
</evidence>
<dbReference type="KEGG" id="dpa:109533606"/>
<name>N6TJ73_DENPD</name>
<gene>
    <name evidence="3" type="primary">109533606</name>
    <name evidence="2" type="ORF">YQE_03098</name>
</gene>
<dbReference type="HOGENOM" id="CLU_2294480_0_0_1"/>
<keyword evidence="4" id="KW-1185">Reference proteome</keyword>
<evidence type="ECO:0000313" key="2">
    <source>
        <dbReference type="EMBL" id="ENN80494.1"/>
    </source>
</evidence>
<organism evidence="2">
    <name type="scientific">Dendroctonus ponderosae</name>
    <name type="common">Mountain pine beetle</name>
    <dbReference type="NCBI Taxonomy" id="77166"/>
    <lineage>
        <taxon>Eukaryota</taxon>
        <taxon>Metazoa</taxon>
        <taxon>Ecdysozoa</taxon>
        <taxon>Arthropoda</taxon>
        <taxon>Hexapoda</taxon>
        <taxon>Insecta</taxon>
        <taxon>Pterygota</taxon>
        <taxon>Neoptera</taxon>
        <taxon>Endopterygota</taxon>
        <taxon>Coleoptera</taxon>
        <taxon>Polyphaga</taxon>
        <taxon>Cucujiformia</taxon>
        <taxon>Curculionidae</taxon>
        <taxon>Scolytinae</taxon>
        <taxon>Dendroctonus</taxon>
    </lineage>
</organism>
<evidence type="ECO:0008006" key="5">
    <source>
        <dbReference type="Google" id="ProtNLM"/>
    </source>
</evidence>
<proteinExistence type="predicted"/>
<protein>
    <recommendedName>
        <fullName evidence="5">Attacin C-terminal domain-containing protein</fullName>
    </recommendedName>
</protein>